<comment type="caution">
    <text evidence="1">The sequence shown here is derived from an EMBL/GenBank/DDBJ whole genome shotgun (WGS) entry which is preliminary data.</text>
</comment>
<dbReference type="AlphaFoldDB" id="A0A164JVM5"/>
<dbReference type="Pfam" id="PF09956">
    <property type="entry name" value="Phage_cement_2"/>
    <property type="match status" value="1"/>
</dbReference>
<keyword evidence="2" id="KW-1185">Reference proteome</keyword>
<dbReference type="EMBL" id="LWGR01000013">
    <property type="protein sequence ID" value="KZM70764.1"/>
    <property type="molecule type" value="Genomic_DNA"/>
</dbReference>
<dbReference type="OrthoDB" id="4775446at2"/>
<dbReference type="InterPro" id="IPR011231">
    <property type="entry name" value="Phage_VT1-Sakai_H0018"/>
</dbReference>
<proteinExistence type="predicted"/>
<evidence type="ECO:0000313" key="1">
    <source>
        <dbReference type="EMBL" id="KZM70764.1"/>
    </source>
</evidence>
<reference evidence="1 2" key="1">
    <citation type="submission" date="2016-04" db="EMBL/GenBank/DDBJ databases">
        <authorList>
            <person name="Evans L.H."/>
            <person name="Alamgir A."/>
            <person name="Owens N."/>
            <person name="Weber N.D."/>
            <person name="Virtaneva K."/>
            <person name="Barbian K."/>
            <person name="Babar A."/>
            <person name="Rosenke K."/>
        </authorList>
    </citation>
    <scope>NUCLEOTIDE SEQUENCE [LARGE SCALE GENOMIC DNA]</scope>
    <source>
        <strain evidence="1 2">IFM 0406</strain>
    </source>
</reference>
<evidence type="ECO:0000313" key="2">
    <source>
        <dbReference type="Proteomes" id="UP000076512"/>
    </source>
</evidence>
<evidence type="ECO:0008006" key="3">
    <source>
        <dbReference type="Google" id="ProtNLM"/>
    </source>
</evidence>
<dbReference type="RefSeq" id="WP_067594327.1">
    <property type="nucleotide sequence ID" value="NZ_JABMCZ010000003.1"/>
</dbReference>
<protein>
    <recommendedName>
        <fullName evidence="3">DUF2190 family protein</fullName>
    </recommendedName>
</protein>
<gene>
    <name evidence="1" type="ORF">AWN90_40095</name>
</gene>
<organism evidence="1 2">
    <name type="scientific">Nocardia terpenica</name>
    <dbReference type="NCBI Taxonomy" id="455432"/>
    <lineage>
        <taxon>Bacteria</taxon>
        <taxon>Bacillati</taxon>
        <taxon>Actinomycetota</taxon>
        <taxon>Actinomycetes</taxon>
        <taxon>Mycobacteriales</taxon>
        <taxon>Nocardiaceae</taxon>
        <taxon>Nocardia</taxon>
    </lineage>
</organism>
<sequence length="122" mass="11864">MSDFLPLYHPAAKVPYVTSAAVTAGQLLVVSGNNTVAASSAAGMAFGVAAVDDPLGGNQIMVYRNGIHVLAASGTINAGDPVVAAASGAVSAIGSDTNYTHVVGQALTAAAGGKVTVALRLA</sequence>
<dbReference type="Proteomes" id="UP000076512">
    <property type="component" value="Unassembled WGS sequence"/>
</dbReference>
<dbReference type="STRING" id="455432.AWN90_40095"/>
<accession>A0A164JVM5</accession>
<name>A0A164JVM5_9NOCA</name>